<feature type="domain" description="Laminin G" evidence="15">
    <location>
        <begin position="962"/>
        <end position="1153"/>
    </location>
</feature>
<evidence type="ECO:0000259" key="17">
    <source>
        <dbReference type="PROSITE" id="PS51406"/>
    </source>
</evidence>
<dbReference type="InterPro" id="IPR036056">
    <property type="entry name" value="Fibrinogen-like_C"/>
</dbReference>
<dbReference type="AlphaFoldDB" id="A0A7K7ESV4"/>
<dbReference type="CDD" id="cd00054">
    <property type="entry name" value="EGF_CA"/>
    <property type="match status" value="2"/>
</dbReference>
<dbReference type="Gene3D" id="2.60.120.200">
    <property type="match status" value="4"/>
</dbReference>
<reference evidence="18 19" key="1">
    <citation type="submission" date="2019-09" db="EMBL/GenBank/DDBJ databases">
        <title>Bird 10,000 Genomes (B10K) Project - Family phase.</title>
        <authorList>
            <person name="Zhang G."/>
        </authorList>
    </citation>
    <scope>NUCLEOTIDE SEQUENCE [LARGE SCALE GENOMIC DNA]</scope>
    <source>
        <strain evidence="18">OUT-0013</strain>
        <tissue evidence="18">Blood</tissue>
    </source>
</reference>
<evidence type="ECO:0000256" key="12">
    <source>
        <dbReference type="PROSITE-ProRule" id="PRU00122"/>
    </source>
</evidence>
<comment type="similarity">
    <text evidence="3">Belongs to the neurexin family.</text>
</comment>
<feature type="domain" description="EGF-like" evidence="16">
    <location>
        <begin position="912"/>
        <end position="950"/>
    </location>
</feature>
<evidence type="ECO:0000313" key="18">
    <source>
        <dbReference type="EMBL" id="NWY48285.1"/>
    </source>
</evidence>
<comment type="subcellular location">
    <subcellularLocation>
        <location evidence="2">Membrane</location>
        <topology evidence="2">Single-pass type I membrane protein</topology>
    </subcellularLocation>
</comment>
<accession>A0A7K7ESV4</accession>
<proteinExistence type="inferred from homology"/>
<feature type="domain" description="Laminin G" evidence="15">
    <location>
        <begin position="746"/>
        <end position="911"/>
    </location>
</feature>
<dbReference type="InterPro" id="IPR013320">
    <property type="entry name" value="ConA-like_dom_sf"/>
</dbReference>
<evidence type="ECO:0000259" key="15">
    <source>
        <dbReference type="PROSITE" id="PS50025"/>
    </source>
</evidence>
<dbReference type="SMART" id="SM00282">
    <property type="entry name" value="LamG"/>
    <property type="match status" value="4"/>
</dbReference>
<dbReference type="EMBL" id="VZSL01000114">
    <property type="protein sequence ID" value="NWY48285.1"/>
    <property type="molecule type" value="Genomic_DNA"/>
</dbReference>
<feature type="domain" description="EGF-like" evidence="16">
    <location>
        <begin position="501"/>
        <end position="538"/>
    </location>
</feature>
<dbReference type="PROSITE" id="PS50025">
    <property type="entry name" value="LAM_G_DOMAIN"/>
    <property type="match status" value="4"/>
</dbReference>
<evidence type="ECO:0000313" key="19">
    <source>
        <dbReference type="Proteomes" id="UP000573818"/>
    </source>
</evidence>
<evidence type="ECO:0000256" key="2">
    <source>
        <dbReference type="ARBA" id="ARBA00004479"/>
    </source>
</evidence>
<dbReference type="InterPro" id="IPR000421">
    <property type="entry name" value="FA58C"/>
</dbReference>
<keyword evidence="10 12" id="KW-1015">Disulfide bond</keyword>
<feature type="non-terminal residue" evidence="18">
    <location>
        <position position="1260"/>
    </location>
</feature>
<keyword evidence="4 11" id="KW-0245">EGF-like domain</keyword>
<evidence type="ECO:0000256" key="10">
    <source>
        <dbReference type="ARBA" id="ARBA00023157"/>
    </source>
</evidence>
<keyword evidence="5 13" id="KW-0812">Transmembrane</keyword>
<comment type="caution">
    <text evidence="18">The sequence shown here is derived from an EMBL/GenBank/DDBJ whole genome shotgun (WGS) entry which is preliminary data.</text>
</comment>
<dbReference type="Pfam" id="PF02210">
    <property type="entry name" value="Laminin_G_2"/>
    <property type="match status" value="4"/>
</dbReference>
<feature type="domain" description="Laminin G" evidence="15">
    <location>
        <begin position="324"/>
        <end position="499"/>
    </location>
</feature>
<evidence type="ECO:0000259" key="14">
    <source>
        <dbReference type="PROSITE" id="PS50022"/>
    </source>
</evidence>
<dbReference type="SUPFAM" id="SSF49785">
    <property type="entry name" value="Galactose-binding domain-like"/>
    <property type="match status" value="1"/>
</dbReference>
<dbReference type="PROSITE" id="PS50022">
    <property type="entry name" value="FA58C_3"/>
    <property type="match status" value="1"/>
</dbReference>
<feature type="transmembrane region" description="Helical" evidence="13">
    <location>
        <begin position="1192"/>
        <end position="1217"/>
    </location>
</feature>
<evidence type="ECO:0000259" key="16">
    <source>
        <dbReference type="PROSITE" id="PS50026"/>
    </source>
</evidence>
<dbReference type="Gene3D" id="2.10.25.10">
    <property type="entry name" value="Laminin"/>
    <property type="match status" value="1"/>
</dbReference>
<protein>
    <submittedName>
        <fullName evidence="18">CNTP5 protein</fullName>
    </submittedName>
</protein>
<keyword evidence="9 13" id="KW-0472">Membrane</keyword>
<feature type="domain" description="Fibrinogen C-terminal" evidence="17">
    <location>
        <begin position="537"/>
        <end position="589"/>
    </location>
</feature>
<dbReference type="CDD" id="cd00110">
    <property type="entry name" value="LamG"/>
    <property type="match status" value="4"/>
</dbReference>
<feature type="domain" description="Laminin G" evidence="15">
    <location>
        <begin position="155"/>
        <end position="336"/>
    </location>
</feature>
<dbReference type="PROSITE" id="PS01286">
    <property type="entry name" value="FA58C_2"/>
    <property type="match status" value="1"/>
</dbReference>
<dbReference type="SUPFAM" id="SSF49899">
    <property type="entry name" value="Concanavalin A-like lectins/glucanases"/>
    <property type="match status" value="4"/>
</dbReference>
<dbReference type="PROSITE" id="PS50026">
    <property type="entry name" value="EGF_3"/>
    <property type="match status" value="2"/>
</dbReference>
<evidence type="ECO:0000256" key="3">
    <source>
        <dbReference type="ARBA" id="ARBA00010241"/>
    </source>
</evidence>
<sequence length="1260" mass="140926">NCDDALVSPLPSAALTSSSELFSTHSPSFAKLNRRDGKIAMYATNGEKRCSLYEVLKGEGQVVELEIKGDCSDSGREGFYIRTMNLCRKAMKRENGIDSREIVFTGNSNADSVVHHKLLHSMKARFLRFIPLKWNAGGRIGLRVEVFGCSYKSDIADFDGRSSLLYRFNQKLMSTFKDVVSLKFKSMQGDGVLFHGEGQRGDYITLELQKGKLSLHINLGDSNLHFSNSHTSVTLGSLLDDQHWHSVLIERFNKQVNFTVDKHTQHFRTKGDSDHLDIDYELSFGGIPVPGKPGTFQRKNFHGCIENLYYNGVNIIDLAKRRKPQIYTVVRSSTMCFPSLLPRFLCSLGNEFFSATVLTFYSSAAYMWSQVGSKRRFEEHSCLLHIFFSLCTCVLPGTNLHDGLWHSVNINARRHRITLTLDNDAATASHATTVSRIYSGNSYYFGGCPDNFTDSQCLNPITAFQGCMRLIFIDNQPKDLILVQQGSLGNFSDLHIDLCGIKDRCLPNYCEHGGKCSQSWTTFYCDCNNTGYMGATCHNSVYEQSCEAYRHQGKTSGFFYIDSDGSGPLEPLRVYCNITEDKIWTAVQHNSTGLTRVQGAGPEKPYTMSINYNSSTEQLEAVINSAEYCEQEAAYHCKKSRLLNTPNGMPFAWWVGRANEKHLYWGGSLPGIQQCACGLEESCLDMRYFCNCDADREEWTNDTGLLTFKDHLPVTQIVITDTNRSNSEAAWKIGPLRCYGDRQFWNAASFNTEASYLHFPTLHAEVSADISFFFKTTAVSGVFLENLGIKDFIRIEISSPKEITFSIDVGNGPTEATVQSPTALNDNQWHYVRAERNLKQTSLQVDNLPKKVLEAPAEGHFRLQLNSQLFVGGTASRQKGFLGCIRSLHLNGQKLDLEERAKMTPGVKPGCPGHCSSYGNLCHNGGKCVEKYNGYFCDCTNSAYEGPFCKEEVSALFEVGTSVTYTFQEPYPVTKNASTSSSAIYVDAVVSKENIAFSFLTAHTPSLLLYINTYFHEYLAVILSKNGNLQVRYKLSKDGLLIFTIDSGNFANRELHHVKINREGRELVIQVDQVLKLKHNFSEIDFKAIKSLTLGKVTDSLSLDPEVSKANAYGFTGCLSSVQYNHIAPLKAALRHPSIAPVTVRGSLTESNCASMMEADVNTATTIYSSSDPFGKTDEREPLTNAVRSDSAVIGGVIAVVIFIIFCIIAIMSRFLYQHKQAHRNSQKKEKEYPENLESSFKADIDLQNTVSECKREYFI</sequence>
<dbReference type="PROSITE" id="PS51406">
    <property type="entry name" value="FIBRINOGEN_C_2"/>
    <property type="match status" value="1"/>
</dbReference>
<evidence type="ECO:0000256" key="1">
    <source>
        <dbReference type="ARBA" id="ARBA00003165"/>
    </source>
</evidence>
<dbReference type="PANTHER" id="PTHR15036:SF46">
    <property type="entry name" value="CONTACTIN-ASSOCIATED PROTEIN-LIKE 5"/>
    <property type="match status" value="1"/>
</dbReference>
<keyword evidence="6" id="KW-0732">Signal</keyword>
<dbReference type="InterPro" id="IPR001791">
    <property type="entry name" value="Laminin_G"/>
</dbReference>
<feature type="disulfide bond" evidence="12">
    <location>
        <begin position="884"/>
        <end position="911"/>
    </location>
</feature>
<keyword evidence="19" id="KW-1185">Reference proteome</keyword>
<comment type="function">
    <text evidence="1">May play a role in the correct development and proper functioning of the peripheral and central nervous system and be involved in cell adhesion and intercellular communication.</text>
</comment>
<organism evidence="18 19">
    <name type="scientific">Sylvia atricapilla</name>
    <name type="common">blackcap</name>
    <dbReference type="NCBI Taxonomy" id="48155"/>
    <lineage>
        <taxon>Eukaryota</taxon>
        <taxon>Metazoa</taxon>
        <taxon>Chordata</taxon>
        <taxon>Craniata</taxon>
        <taxon>Vertebrata</taxon>
        <taxon>Euteleostomi</taxon>
        <taxon>Archelosauria</taxon>
        <taxon>Archosauria</taxon>
        <taxon>Dinosauria</taxon>
        <taxon>Saurischia</taxon>
        <taxon>Theropoda</taxon>
        <taxon>Coelurosauria</taxon>
        <taxon>Aves</taxon>
        <taxon>Neognathae</taxon>
        <taxon>Neoaves</taxon>
        <taxon>Telluraves</taxon>
        <taxon>Australaves</taxon>
        <taxon>Passeriformes</taxon>
        <taxon>Sylvioidea</taxon>
        <taxon>Sylviidae</taxon>
        <taxon>Sylviinae</taxon>
        <taxon>Sylvia</taxon>
    </lineage>
</organism>
<keyword evidence="8 13" id="KW-1133">Transmembrane helix</keyword>
<dbReference type="GO" id="GO:0016020">
    <property type="term" value="C:membrane"/>
    <property type="evidence" value="ECO:0007669"/>
    <property type="project" value="UniProtKB-SubCell"/>
</dbReference>
<evidence type="ECO:0000256" key="9">
    <source>
        <dbReference type="ARBA" id="ARBA00023136"/>
    </source>
</evidence>
<dbReference type="FunFam" id="2.60.120.1000:FF:000005">
    <property type="entry name" value="Contactin associated protein-like 2"/>
    <property type="match status" value="1"/>
</dbReference>
<dbReference type="InterPro" id="IPR008979">
    <property type="entry name" value="Galactose-bd-like_sf"/>
</dbReference>
<dbReference type="InterPro" id="IPR050372">
    <property type="entry name" value="Neurexin-related_CASP"/>
</dbReference>
<dbReference type="SMART" id="SM00181">
    <property type="entry name" value="EGF"/>
    <property type="match status" value="2"/>
</dbReference>
<dbReference type="InterPro" id="IPR000742">
    <property type="entry name" value="EGF"/>
</dbReference>
<evidence type="ECO:0000256" key="4">
    <source>
        <dbReference type="ARBA" id="ARBA00022536"/>
    </source>
</evidence>
<dbReference type="FunFam" id="2.60.120.200:FF:000026">
    <property type="entry name" value="contactin-associated protein-like 4 isoform X1"/>
    <property type="match status" value="1"/>
</dbReference>
<feature type="domain" description="F5/8 type C" evidence="14">
    <location>
        <begin position="1"/>
        <end position="149"/>
    </location>
</feature>
<evidence type="ECO:0000256" key="7">
    <source>
        <dbReference type="ARBA" id="ARBA00022737"/>
    </source>
</evidence>
<keyword evidence="7" id="KW-0677">Repeat</keyword>
<dbReference type="Gene3D" id="2.60.120.1000">
    <property type="match status" value="1"/>
</dbReference>
<feature type="non-terminal residue" evidence="18">
    <location>
        <position position="1"/>
    </location>
</feature>
<evidence type="ECO:0000256" key="8">
    <source>
        <dbReference type="ARBA" id="ARBA00022989"/>
    </source>
</evidence>
<dbReference type="InterPro" id="IPR002181">
    <property type="entry name" value="Fibrinogen_a/b/g_C_dom"/>
</dbReference>
<dbReference type="PANTHER" id="PTHR15036">
    <property type="entry name" value="PIKACHURIN-LIKE PROTEIN"/>
    <property type="match status" value="1"/>
</dbReference>
<dbReference type="Gene3D" id="2.60.120.260">
    <property type="entry name" value="Galactose-binding domain-like"/>
    <property type="match status" value="1"/>
</dbReference>
<evidence type="ECO:0000256" key="6">
    <source>
        <dbReference type="ARBA" id="ARBA00022729"/>
    </source>
</evidence>
<dbReference type="SUPFAM" id="SSF56496">
    <property type="entry name" value="Fibrinogen C-terminal domain-like"/>
    <property type="match status" value="1"/>
</dbReference>
<name>A0A7K7ESV4_9SYLV</name>
<evidence type="ECO:0000256" key="11">
    <source>
        <dbReference type="PROSITE-ProRule" id="PRU00076"/>
    </source>
</evidence>
<comment type="caution">
    <text evidence="11">Lacks conserved residue(s) required for the propagation of feature annotation.</text>
</comment>
<evidence type="ECO:0000256" key="5">
    <source>
        <dbReference type="ARBA" id="ARBA00022692"/>
    </source>
</evidence>
<gene>
    <name evidence="18" type="primary">Cntnap5</name>
    <name evidence="18" type="ORF">SYLATR_R00354</name>
</gene>
<dbReference type="Proteomes" id="UP000573818">
    <property type="component" value="Unassembled WGS sequence"/>
</dbReference>
<evidence type="ECO:0000256" key="13">
    <source>
        <dbReference type="SAM" id="Phobius"/>
    </source>
</evidence>